<keyword evidence="1" id="KW-1133">Transmembrane helix</keyword>
<feature type="transmembrane region" description="Helical" evidence="1">
    <location>
        <begin position="212"/>
        <end position="234"/>
    </location>
</feature>
<evidence type="ECO:0000313" key="2">
    <source>
        <dbReference type="EMBL" id="WQD38429.1"/>
    </source>
</evidence>
<dbReference type="Proteomes" id="UP001325680">
    <property type="component" value="Chromosome"/>
</dbReference>
<keyword evidence="1" id="KW-0812">Transmembrane</keyword>
<accession>A0ABZ0W7B7</accession>
<keyword evidence="1" id="KW-0472">Membrane</keyword>
<reference evidence="2 3" key="1">
    <citation type="submission" date="2023-12" db="EMBL/GenBank/DDBJ databases">
        <title>Genome sequencing and assembly of bacterial species from a model synthetic community.</title>
        <authorList>
            <person name="Hogle S.L."/>
        </authorList>
    </citation>
    <scope>NUCLEOTIDE SEQUENCE [LARGE SCALE GENOMIC DNA]</scope>
    <source>
        <strain evidence="2 3">HAMBI_3031</strain>
    </source>
</reference>
<feature type="transmembrane region" description="Helical" evidence="1">
    <location>
        <begin position="124"/>
        <end position="144"/>
    </location>
</feature>
<name>A0ABZ0W7B7_9BACT</name>
<organism evidence="2 3">
    <name type="scientific">Niabella yanshanensis</name>
    <dbReference type="NCBI Taxonomy" id="577386"/>
    <lineage>
        <taxon>Bacteria</taxon>
        <taxon>Pseudomonadati</taxon>
        <taxon>Bacteroidota</taxon>
        <taxon>Chitinophagia</taxon>
        <taxon>Chitinophagales</taxon>
        <taxon>Chitinophagaceae</taxon>
        <taxon>Niabella</taxon>
    </lineage>
</organism>
<evidence type="ECO:0000256" key="1">
    <source>
        <dbReference type="SAM" id="Phobius"/>
    </source>
</evidence>
<sequence>MMILFLKLLLAHLLGDFVFQPTSWVMDKRKHKNRSPYLYIHLAVHAVLLAIVLQFDTQYWLGALCILISHYLVDWAKLELQGKWKDGYLFFADQAIHIAVLLAVAILYANSGINWADLFASKHLLLLCAVITVTYTASVSMRVIMDYWKVKDDEAADSLTRAGKYIGMIERLLVFLFVILNQWSAIGFLIAAKSILRFSDLSKAKDRKLTEYIIIGTLLSIAIAIITGLLYKYVLQFLN</sequence>
<feature type="transmembrane region" description="Helical" evidence="1">
    <location>
        <begin position="88"/>
        <end position="109"/>
    </location>
</feature>
<dbReference type="Pfam" id="PF11750">
    <property type="entry name" value="DUF3307"/>
    <property type="match status" value="1"/>
</dbReference>
<keyword evidence="3" id="KW-1185">Reference proteome</keyword>
<feature type="transmembrane region" description="Helical" evidence="1">
    <location>
        <begin position="172"/>
        <end position="192"/>
    </location>
</feature>
<dbReference type="EMBL" id="CP139960">
    <property type="protein sequence ID" value="WQD38429.1"/>
    <property type="molecule type" value="Genomic_DNA"/>
</dbReference>
<dbReference type="RefSeq" id="WP_114791187.1">
    <property type="nucleotide sequence ID" value="NZ_CP139960.1"/>
</dbReference>
<feature type="transmembrane region" description="Helical" evidence="1">
    <location>
        <begin position="36"/>
        <end position="53"/>
    </location>
</feature>
<protein>
    <submittedName>
        <fullName evidence="2">DUF3307 domain-containing protein</fullName>
    </submittedName>
</protein>
<evidence type="ECO:0000313" key="3">
    <source>
        <dbReference type="Proteomes" id="UP001325680"/>
    </source>
</evidence>
<proteinExistence type="predicted"/>
<gene>
    <name evidence="2" type="ORF">U0035_22400</name>
</gene>
<dbReference type="InterPro" id="IPR021737">
    <property type="entry name" value="Phage_phiKZ_Orf197"/>
</dbReference>